<dbReference type="PROSITE" id="PS50928">
    <property type="entry name" value="ABC_TM1"/>
    <property type="match status" value="1"/>
</dbReference>
<keyword evidence="4" id="KW-1003">Cell membrane</keyword>
<dbReference type="CDD" id="cd06261">
    <property type="entry name" value="TM_PBP2"/>
    <property type="match status" value="1"/>
</dbReference>
<evidence type="ECO:0000256" key="3">
    <source>
        <dbReference type="ARBA" id="ARBA00022448"/>
    </source>
</evidence>
<dbReference type="PANTHER" id="PTHR42929">
    <property type="entry name" value="INNER MEMBRANE ABC TRANSPORTER PERMEASE PROTEIN YDCU-RELATED-RELATED"/>
    <property type="match status" value="1"/>
</dbReference>
<dbReference type="EMBL" id="ANHY01000006">
    <property type="protein sequence ID" value="EKV31286.1"/>
    <property type="molecule type" value="Genomic_DNA"/>
</dbReference>
<feature type="transmembrane region" description="Helical" evidence="8">
    <location>
        <begin position="51"/>
        <end position="71"/>
    </location>
</feature>
<keyword evidence="6 8" id="KW-1133">Transmembrane helix</keyword>
<feature type="transmembrane region" description="Helical" evidence="8">
    <location>
        <begin position="253"/>
        <end position="276"/>
    </location>
</feature>
<dbReference type="InterPro" id="IPR000515">
    <property type="entry name" value="MetI-like"/>
</dbReference>
<evidence type="ECO:0000313" key="11">
    <source>
        <dbReference type="EMBL" id="EKV31286.1"/>
    </source>
</evidence>
<evidence type="ECO:0000256" key="8">
    <source>
        <dbReference type="RuleBase" id="RU363032"/>
    </source>
</evidence>
<dbReference type="SUPFAM" id="SSF161098">
    <property type="entry name" value="MetI-like"/>
    <property type="match status" value="1"/>
</dbReference>
<comment type="similarity">
    <text evidence="2">Belongs to the binding-protein-dependent transport system permease family. CysTW subfamily.</text>
</comment>
<dbReference type="GO" id="GO:0005886">
    <property type="term" value="C:plasma membrane"/>
    <property type="evidence" value="ECO:0007669"/>
    <property type="project" value="UniProtKB-SubCell"/>
</dbReference>
<feature type="transmembrane region" description="Helical" evidence="8">
    <location>
        <begin position="222"/>
        <end position="244"/>
    </location>
</feature>
<evidence type="ECO:0000313" key="12">
    <source>
        <dbReference type="Proteomes" id="UP000009881"/>
    </source>
</evidence>
<sequence length="438" mass="48660">MSTISSGPRPADYPNRRPEEAVAEPTVMTTADGTPLKVSLSRKLRRSKIKAMLLVAPLFVFLVVSFVMPIFDMLSRSVDNPEVPTELSRTVAAIEGWDGEGLPPETVFAAAFQDIKEGAQNRSIGRVATRLNYEESGARSLIMKTARNVRNAEMPANAKAFLIDIDEDWGDPAIWHVIQRESDPYTLSYYLAALDMEYNAQGEIVEKPEYMQLYVDLFIRTLWMSLLITFLTLLLGYPVAYLLANLPMRISNLLMIMVLLPFWTSLLVRTTTWIAILQSQGVLNDMMVAVGLISDDGRLQMIHNQTGTIIAMTHILLPFMILPLYSVMKTIPPSYLRAARSMGASQLYAFRRVYFPQTLAGIGAGGILVFILSIGYYITPALVGGQSGRFITNFIAYHMQSSLNWGLAAAIASILLAAVVILYLLYNRLVGVDNMKLG</sequence>
<organism evidence="11 12">
    <name type="scientific">Caenispirillum salinarum AK4</name>
    <dbReference type="NCBI Taxonomy" id="1238182"/>
    <lineage>
        <taxon>Bacteria</taxon>
        <taxon>Pseudomonadati</taxon>
        <taxon>Pseudomonadota</taxon>
        <taxon>Alphaproteobacteria</taxon>
        <taxon>Rhodospirillales</taxon>
        <taxon>Novispirillaceae</taxon>
        <taxon>Caenispirillum</taxon>
    </lineage>
</organism>
<evidence type="ECO:0000256" key="6">
    <source>
        <dbReference type="ARBA" id="ARBA00022989"/>
    </source>
</evidence>
<comment type="caution">
    <text evidence="11">The sequence shown here is derived from an EMBL/GenBank/DDBJ whole genome shotgun (WGS) entry which is preliminary data.</text>
</comment>
<feature type="transmembrane region" description="Helical" evidence="8">
    <location>
        <begin position="309"/>
        <end position="332"/>
    </location>
</feature>
<dbReference type="PATRIC" id="fig|1238182.3.peg.1322"/>
<feature type="domain" description="ABC transmembrane type-1" evidence="10">
    <location>
        <begin position="218"/>
        <end position="426"/>
    </location>
</feature>
<keyword evidence="12" id="KW-1185">Reference proteome</keyword>
<feature type="transmembrane region" description="Helical" evidence="8">
    <location>
        <begin position="405"/>
        <end position="426"/>
    </location>
</feature>
<dbReference type="GO" id="GO:0055085">
    <property type="term" value="P:transmembrane transport"/>
    <property type="evidence" value="ECO:0007669"/>
    <property type="project" value="InterPro"/>
</dbReference>
<feature type="transmembrane region" description="Helical" evidence="8">
    <location>
        <begin position="353"/>
        <end position="378"/>
    </location>
</feature>
<evidence type="ECO:0000256" key="2">
    <source>
        <dbReference type="ARBA" id="ARBA00007069"/>
    </source>
</evidence>
<evidence type="ECO:0000259" key="10">
    <source>
        <dbReference type="PROSITE" id="PS50928"/>
    </source>
</evidence>
<evidence type="ECO:0000256" key="1">
    <source>
        <dbReference type="ARBA" id="ARBA00004651"/>
    </source>
</evidence>
<dbReference type="AlphaFoldDB" id="K9HSH3"/>
<evidence type="ECO:0000256" key="4">
    <source>
        <dbReference type="ARBA" id="ARBA00022475"/>
    </source>
</evidence>
<dbReference type="InterPro" id="IPR035906">
    <property type="entry name" value="MetI-like_sf"/>
</dbReference>
<dbReference type="Proteomes" id="UP000009881">
    <property type="component" value="Unassembled WGS sequence"/>
</dbReference>
<evidence type="ECO:0000256" key="7">
    <source>
        <dbReference type="ARBA" id="ARBA00023136"/>
    </source>
</evidence>
<feature type="region of interest" description="Disordered" evidence="9">
    <location>
        <begin position="1"/>
        <end position="26"/>
    </location>
</feature>
<dbReference type="PANTHER" id="PTHR42929:SF5">
    <property type="entry name" value="ABC TRANSPORTER PERMEASE PROTEIN"/>
    <property type="match status" value="1"/>
</dbReference>
<dbReference type="RefSeq" id="WP_009539767.1">
    <property type="nucleotide sequence ID" value="NZ_ANHY01000006.1"/>
</dbReference>
<keyword evidence="5 8" id="KW-0812">Transmembrane</keyword>
<dbReference type="STRING" id="1238182.C882_3659"/>
<reference evidence="11 12" key="1">
    <citation type="journal article" date="2013" name="Genome Announc.">
        <title>Draft Genome Sequence of an Alphaproteobacterium, Caenispirillum salinarum AK4(T), Isolated from a Solar Saltern.</title>
        <authorList>
            <person name="Khatri I."/>
            <person name="Singh A."/>
            <person name="Korpole S."/>
            <person name="Pinnaka A.K."/>
            <person name="Subramanian S."/>
        </authorList>
    </citation>
    <scope>NUCLEOTIDE SEQUENCE [LARGE SCALE GENOMIC DNA]</scope>
    <source>
        <strain evidence="11 12">AK4</strain>
    </source>
</reference>
<dbReference type="eggNOG" id="COG1176">
    <property type="taxonomic scope" value="Bacteria"/>
</dbReference>
<proteinExistence type="inferred from homology"/>
<dbReference type="Gene3D" id="1.10.3720.10">
    <property type="entry name" value="MetI-like"/>
    <property type="match status" value="1"/>
</dbReference>
<accession>K9HSH3</accession>
<protein>
    <submittedName>
        <fullName evidence="11">Spermidine Putrescine ABC transporter permease component PotB</fullName>
    </submittedName>
</protein>
<gene>
    <name evidence="11" type="ORF">C882_3659</name>
</gene>
<keyword evidence="3 8" id="KW-0813">Transport</keyword>
<name>K9HSH3_9PROT</name>
<evidence type="ECO:0000256" key="5">
    <source>
        <dbReference type="ARBA" id="ARBA00022692"/>
    </source>
</evidence>
<dbReference type="Pfam" id="PF00528">
    <property type="entry name" value="BPD_transp_1"/>
    <property type="match status" value="1"/>
</dbReference>
<keyword evidence="7 8" id="KW-0472">Membrane</keyword>
<evidence type="ECO:0000256" key="9">
    <source>
        <dbReference type="SAM" id="MobiDB-lite"/>
    </source>
</evidence>
<comment type="subcellular location">
    <subcellularLocation>
        <location evidence="1 8">Cell membrane</location>
        <topology evidence="1 8">Multi-pass membrane protein</topology>
    </subcellularLocation>
</comment>